<evidence type="ECO:0000313" key="5">
    <source>
        <dbReference type="Proteomes" id="UP000509478"/>
    </source>
</evidence>
<dbReference type="UniPathway" id="UPA00124"/>
<dbReference type="KEGG" id="nue:C5F50_00875"/>
<dbReference type="PANTHER" id="PTHR21047:SF2">
    <property type="entry name" value="THYMIDINE DIPHOSPHO-4-KETO-RHAMNOSE 3,5-EPIMERASE"/>
    <property type="match status" value="1"/>
</dbReference>
<keyword evidence="5" id="KW-1185">Reference proteome</keyword>
<sequence length="183" mass="21490">MIFKELKFEGVFKVELEKIEDNRGFFSRSWDKKEFQENGLNSNLIQCNISFNKTKGTIRGLHFQKKPHEEAKYVRCTKGRVYEVFVDLRKNSKTFLKWGEIELDSEKLTCLYIPEGFALGFQTLEDDSELFYQMSQWYKPELSTGIVWNDKELGIQWPIKTSIISEKDLSLPNLDQALKELGN</sequence>
<proteinExistence type="inferred from homology"/>
<accession>A0A7D5M2Z3</accession>
<evidence type="ECO:0000256" key="3">
    <source>
        <dbReference type="RuleBase" id="RU364069"/>
    </source>
</evidence>
<dbReference type="RefSeq" id="WP_179371860.1">
    <property type="nucleotide sequence ID" value="NZ_CP026995.1"/>
</dbReference>
<dbReference type="InterPro" id="IPR014710">
    <property type="entry name" value="RmlC-like_jellyroll"/>
</dbReference>
<comment type="function">
    <text evidence="3">Catalyzes the epimerization of the C3' and C5'positions of dTDP-6-deoxy-D-xylo-4-hexulose, forming dTDP-6-deoxy-L-lyxo-4-hexulose.</text>
</comment>
<dbReference type="InterPro" id="IPR011051">
    <property type="entry name" value="RmlC_Cupin_sf"/>
</dbReference>
<dbReference type="Pfam" id="PF00908">
    <property type="entry name" value="dTDP_sugar_isom"/>
    <property type="match status" value="1"/>
</dbReference>
<dbReference type="EMBL" id="CP026995">
    <property type="protein sequence ID" value="QLH05794.1"/>
    <property type="molecule type" value="Genomic_DNA"/>
</dbReference>
<reference evidence="4 5" key="1">
    <citation type="submission" date="2018-02" db="EMBL/GenBank/DDBJ databases">
        <title>Complete genome of Nitrosopumilus ureaphilus PS0.</title>
        <authorList>
            <person name="Qin W."/>
            <person name="Zheng Y."/>
            <person name="Stahl D.A."/>
        </authorList>
    </citation>
    <scope>NUCLEOTIDE SEQUENCE [LARGE SCALE GENOMIC DNA]</scope>
    <source>
        <strain evidence="4 5">PS0</strain>
    </source>
</reference>
<dbReference type="SUPFAM" id="SSF51182">
    <property type="entry name" value="RmlC-like cupins"/>
    <property type="match status" value="1"/>
</dbReference>
<dbReference type="GO" id="GO:0008830">
    <property type="term" value="F:dTDP-4-dehydrorhamnose 3,5-epimerase activity"/>
    <property type="evidence" value="ECO:0007669"/>
    <property type="project" value="UniProtKB-UniRule"/>
</dbReference>
<dbReference type="OrthoDB" id="2990at2157"/>
<gene>
    <name evidence="4" type="primary">rfbC</name>
    <name evidence="4" type="ORF">C5F50_00875</name>
</gene>
<dbReference type="NCBIfam" id="TIGR01221">
    <property type="entry name" value="rmlC"/>
    <property type="match status" value="1"/>
</dbReference>
<dbReference type="AlphaFoldDB" id="A0A7D5M2Z3"/>
<dbReference type="GO" id="GO:0019305">
    <property type="term" value="P:dTDP-rhamnose biosynthetic process"/>
    <property type="evidence" value="ECO:0007669"/>
    <property type="project" value="UniProtKB-UniRule"/>
</dbReference>
<organism evidence="4 5">
    <name type="scientific">Nitrosopumilus ureiphilus</name>
    <dbReference type="NCBI Taxonomy" id="1470067"/>
    <lineage>
        <taxon>Archaea</taxon>
        <taxon>Nitrososphaerota</taxon>
        <taxon>Nitrososphaeria</taxon>
        <taxon>Nitrosopumilales</taxon>
        <taxon>Nitrosopumilaceae</taxon>
        <taxon>Nitrosopumilus</taxon>
    </lineage>
</organism>
<feature type="active site" description="Proton acceptor" evidence="1">
    <location>
        <position position="62"/>
    </location>
</feature>
<dbReference type="InterPro" id="IPR000888">
    <property type="entry name" value="RmlC-like"/>
</dbReference>
<comment type="similarity">
    <text evidence="3">Belongs to the dTDP-4-dehydrorhamnose 3,5-epimerase family.</text>
</comment>
<keyword evidence="3" id="KW-0413">Isomerase</keyword>
<evidence type="ECO:0000256" key="1">
    <source>
        <dbReference type="PIRSR" id="PIRSR600888-1"/>
    </source>
</evidence>
<dbReference type="GeneID" id="56066569"/>
<comment type="subunit">
    <text evidence="3">Homodimer.</text>
</comment>
<evidence type="ECO:0000256" key="2">
    <source>
        <dbReference type="PIRSR" id="PIRSR600888-3"/>
    </source>
</evidence>
<dbReference type="CDD" id="cd00438">
    <property type="entry name" value="cupin_RmlC"/>
    <property type="match status" value="1"/>
</dbReference>
<name>A0A7D5M2Z3_9ARCH</name>
<dbReference type="GO" id="GO:0005829">
    <property type="term" value="C:cytosol"/>
    <property type="evidence" value="ECO:0007669"/>
    <property type="project" value="TreeGrafter"/>
</dbReference>
<dbReference type="Proteomes" id="UP000509478">
    <property type="component" value="Chromosome"/>
</dbReference>
<feature type="site" description="Participates in a stacking interaction with the thymidine ring of dTDP-4-oxo-6-deoxyglucose" evidence="2">
    <location>
        <position position="138"/>
    </location>
</feature>
<feature type="active site" description="Proton donor" evidence="1">
    <location>
        <position position="132"/>
    </location>
</feature>
<evidence type="ECO:0000313" key="4">
    <source>
        <dbReference type="EMBL" id="QLH05794.1"/>
    </source>
</evidence>
<dbReference type="Gene3D" id="2.60.120.10">
    <property type="entry name" value="Jelly Rolls"/>
    <property type="match status" value="1"/>
</dbReference>
<dbReference type="PANTHER" id="PTHR21047">
    <property type="entry name" value="DTDP-6-DEOXY-D-GLUCOSE-3,5 EPIMERASE"/>
    <property type="match status" value="1"/>
</dbReference>
<dbReference type="EC" id="5.1.3.13" evidence="3"/>
<protein>
    <recommendedName>
        <fullName evidence="3">dTDP-4-dehydrorhamnose 3,5-epimerase</fullName>
        <ecNumber evidence="3">5.1.3.13</ecNumber>
    </recommendedName>
    <alternativeName>
        <fullName evidence="3">Thymidine diphospho-4-keto-rhamnose 3,5-epimerase</fullName>
    </alternativeName>
</protein>
<comment type="pathway">
    <text evidence="3">Carbohydrate biosynthesis; dTDP-L-rhamnose biosynthesis.</text>
</comment>
<comment type="catalytic activity">
    <reaction evidence="3">
        <text>dTDP-4-dehydro-6-deoxy-alpha-D-glucose = dTDP-4-dehydro-beta-L-rhamnose</text>
        <dbReference type="Rhea" id="RHEA:16969"/>
        <dbReference type="ChEBI" id="CHEBI:57649"/>
        <dbReference type="ChEBI" id="CHEBI:62830"/>
        <dbReference type="EC" id="5.1.3.13"/>
    </reaction>
</comment>
<dbReference type="GO" id="GO:0000271">
    <property type="term" value="P:polysaccharide biosynthetic process"/>
    <property type="evidence" value="ECO:0007669"/>
    <property type="project" value="TreeGrafter"/>
</dbReference>